<organism evidence="3 4">
    <name type="scientific">Streptomyces noboritoensis</name>
    <dbReference type="NCBI Taxonomy" id="67337"/>
    <lineage>
        <taxon>Bacteria</taxon>
        <taxon>Bacillati</taxon>
        <taxon>Actinomycetota</taxon>
        <taxon>Actinomycetes</taxon>
        <taxon>Kitasatosporales</taxon>
        <taxon>Streptomycetaceae</taxon>
        <taxon>Streptomyces</taxon>
    </lineage>
</organism>
<evidence type="ECO:0000313" key="4">
    <source>
        <dbReference type="Proteomes" id="UP001589887"/>
    </source>
</evidence>
<dbReference type="EMBL" id="JBHMQV010000009">
    <property type="protein sequence ID" value="MFC0846546.1"/>
    <property type="molecule type" value="Genomic_DNA"/>
</dbReference>
<proteinExistence type="predicted"/>
<feature type="signal peptide" evidence="2">
    <location>
        <begin position="1"/>
        <end position="24"/>
    </location>
</feature>
<dbReference type="RefSeq" id="WP_394321700.1">
    <property type="nucleotide sequence ID" value="NZ_JBHMQV010000009.1"/>
</dbReference>
<feature type="compositionally biased region" description="Polar residues" evidence="1">
    <location>
        <begin position="66"/>
        <end position="75"/>
    </location>
</feature>
<keyword evidence="2" id="KW-0732">Signal</keyword>
<gene>
    <name evidence="3" type="ORF">ACFH04_22920</name>
</gene>
<evidence type="ECO:0000313" key="3">
    <source>
        <dbReference type="EMBL" id="MFC0846546.1"/>
    </source>
</evidence>
<evidence type="ECO:0000256" key="1">
    <source>
        <dbReference type="SAM" id="MobiDB-lite"/>
    </source>
</evidence>
<accession>A0ABV6TL78</accession>
<evidence type="ECO:0000256" key="2">
    <source>
        <dbReference type="SAM" id="SignalP"/>
    </source>
</evidence>
<feature type="region of interest" description="Disordered" evidence="1">
    <location>
        <begin position="61"/>
        <end position="98"/>
    </location>
</feature>
<feature type="chain" id="PRO_5047027485" description="Lipoprotein" evidence="2">
    <location>
        <begin position="25"/>
        <end position="240"/>
    </location>
</feature>
<reference evidence="3 4" key="1">
    <citation type="submission" date="2024-09" db="EMBL/GenBank/DDBJ databases">
        <authorList>
            <person name="Sun Q."/>
            <person name="Mori K."/>
        </authorList>
    </citation>
    <scope>NUCLEOTIDE SEQUENCE [LARGE SCALE GENOMIC DNA]</scope>
    <source>
        <strain evidence="3 4">JCM 4557</strain>
    </source>
</reference>
<comment type="caution">
    <text evidence="3">The sequence shown here is derived from an EMBL/GenBank/DDBJ whole genome shotgun (WGS) entry which is preliminary data.</text>
</comment>
<feature type="compositionally biased region" description="Low complexity" evidence="1">
    <location>
        <begin position="32"/>
        <end position="45"/>
    </location>
</feature>
<sequence>MRVKATWRAVLVTASALFLTTACGASGGGSDGKASAPARKSSSAAARTALQRAALEQGDVPGYQVSADTTAQGRSRPQADRRPCQPLADVMGDQPNPQARETVNRGLGSQRKLGLAVAASLSTYARPDAEKLIRDLRAAVAACTGFKVELGGTSSTYGRVTARPYRIGGDESVSWSASSTQVNVETPVHIVVVRQGATIVRFMTINLGAPVQGRAQELVEVPRDVADKQLEKVRRVLSAP</sequence>
<feature type="region of interest" description="Disordered" evidence="1">
    <location>
        <begin position="26"/>
        <end position="45"/>
    </location>
</feature>
<evidence type="ECO:0008006" key="5">
    <source>
        <dbReference type="Google" id="ProtNLM"/>
    </source>
</evidence>
<name>A0ABV6TL78_9ACTN</name>
<dbReference type="Proteomes" id="UP001589887">
    <property type="component" value="Unassembled WGS sequence"/>
</dbReference>
<dbReference type="PROSITE" id="PS51257">
    <property type="entry name" value="PROKAR_LIPOPROTEIN"/>
    <property type="match status" value="1"/>
</dbReference>
<protein>
    <recommendedName>
        <fullName evidence="5">Lipoprotein</fullName>
    </recommendedName>
</protein>
<keyword evidence="4" id="KW-1185">Reference proteome</keyword>